<reference evidence="2 3" key="1">
    <citation type="submission" date="2020-02" db="EMBL/GenBank/DDBJ databases">
        <title>Draft genome sequence of Haematococcus lacustris strain NIES-144.</title>
        <authorList>
            <person name="Morimoto D."/>
            <person name="Nakagawa S."/>
            <person name="Yoshida T."/>
            <person name="Sawayama S."/>
        </authorList>
    </citation>
    <scope>NUCLEOTIDE SEQUENCE [LARGE SCALE GENOMIC DNA]</scope>
    <source>
        <strain evidence="2 3">NIES-144</strain>
    </source>
</reference>
<gene>
    <name evidence="2" type="ORF">HaLaN_32013</name>
</gene>
<accession>A0A6A0AL37</accession>
<evidence type="ECO:0000256" key="1">
    <source>
        <dbReference type="SAM" id="MobiDB-lite"/>
    </source>
</evidence>
<feature type="region of interest" description="Disordered" evidence="1">
    <location>
        <begin position="1"/>
        <end position="29"/>
    </location>
</feature>
<dbReference type="Proteomes" id="UP000485058">
    <property type="component" value="Unassembled WGS sequence"/>
</dbReference>
<keyword evidence="3" id="KW-1185">Reference proteome</keyword>
<protein>
    <submittedName>
        <fullName evidence="2">Uncharacterized protein</fullName>
    </submittedName>
</protein>
<comment type="caution">
    <text evidence="2">The sequence shown here is derived from an EMBL/GenBank/DDBJ whole genome shotgun (WGS) entry which is preliminary data.</text>
</comment>
<sequence>MTRARVSSSAMISTRPSRPQLNGAGSAAEGAPGVEVLPIHVAPILGIIHQYGATTQSDLGQA</sequence>
<dbReference type="EMBL" id="BLLF01007058">
    <property type="protein sequence ID" value="GFH32744.1"/>
    <property type="molecule type" value="Genomic_DNA"/>
</dbReference>
<feature type="compositionally biased region" description="Polar residues" evidence="1">
    <location>
        <begin position="1"/>
        <end position="20"/>
    </location>
</feature>
<dbReference type="AlphaFoldDB" id="A0A6A0AL37"/>
<proteinExistence type="predicted"/>
<evidence type="ECO:0000313" key="3">
    <source>
        <dbReference type="Proteomes" id="UP000485058"/>
    </source>
</evidence>
<evidence type="ECO:0000313" key="2">
    <source>
        <dbReference type="EMBL" id="GFH32744.1"/>
    </source>
</evidence>
<organism evidence="2 3">
    <name type="scientific">Haematococcus lacustris</name>
    <name type="common">Green alga</name>
    <name type="synonym">Haematococcus pluvialis</name>
    <dbReference type="NCBI Taxonomy" id="44745"/>
    <lineage>
        <taxon>Eukaryota</taxon>
        <taxon>Viridiplantae</taxon>
        <taxon>Chlorophyta</taxon>
        <taxon>core chlorophytes</taxon>
        <taxon>Chlorophyceae</taxon>
        <taxon>CS clade</taxon>
        <taxon>Chlamydomonadales</taxon>
        <taxon>Haematococcaceae</taxon>
        <taxon>Haematococcus</taxon>
    </lineage>
</organism>
<name>A0A6A0AL37_HAELA</name>